<keyword evidence="3" id="KW-1185">Reference proteome</keyword>
<sequence length="53" mass="6476">MKISNNKDDYSSEKDILFNERKNVNSQEDRKKRLASMLRKNLHRRKEQARLKD</sequence>
<name>A0A0G3I7G8_LIBAF</name>
<gene>
    <name evidence="2" type="ORF">G293_04220</name>
</gene>
<proteinExistence type="predicted"/>
<dbReference type="PATRIC" id="fig|1277257.4.peg.908"/>
<dbReference type="Proteomes" id="UP000035503">
    <property type="component" value="Chromosome"/>
</dbReference>
<evidence type="ECO:0000313" key="2">
    <source>
        <dbReference type="EMBL" id="AKK20468.1"/>
    </source>
</evidence>
<organism evidence="2 3">
    <name type="scientific">Candidatus Liberibacter africanus PTSAPSY</name>
    <dbReference type="NCBI Taxonomy" id="1277257"/>
    <lineage>
        <taxon>Bacteria</taxon>
        <taxon>Pseudomonadati</taxon>
        <taxon>Pseudomonadota</taxon>
        <taxon>Alphaproteobacteria</taxon>
        <taxon>Hyphomicrobiales</taxon>
        <taxon>Rhizobiaceae</taxon>
        <taxon>Liberibacter</taxon>
    </lineage>
</organism>
<dbReference type="KEGG" id="lau:G293_04220"/>
<dbReference type="STRING" id="1277257.G293_04220"/>
<dbReference type="RefSeq" id="WP_200897306.1">
    <property type="nucleotide sequence ID" value="NZ_CP004021.1"/>
</dbReference>
<protein>
    <submittedName>
        <fullName evidence="2">Uncharacterized protein</fullName>
    </submittedName>
</protein>
<reference evidence="2 3" key="1">
    <citation type="journal article" date="2015" name="Genome Announc.">
        <title>Complete Genome Sequence of 'Candidatus Liberibacter africanus,' a Bacterium Associated with Citrus Huanglongbing.</title>
        <authorList>
            <person name="Lin H."/>
            <person name="Pietersen G."/>
            <person name="Han C."/>
            <person name="Read D.A."/>
            <person name="Lou B."/>
            <person name="Gupta G."/>
            <person name="Civerolo E.L."/>
        </authorList>
    </citation>
    <scope>NUCLEOTIDE SEQUENCE [LARGE SCALE GENOMIC DNA]</scope>
    <source>
        <strain evidence="2 3">PTSAPSY</strain>
    </source>
</reference>
<evidence type="ECO:0000313" key="3">
    <source>
        <dbReference type="Proteomes" id="UP000035503"/>
    </source>
</evidence>
<dbReference type="EMBL" id="CP004021">
    <property type="protein sequence ID" value="AKK20468.1"/>
    <property type="molecule type" value="Genomic_DNA"/>
</dbReference>
<accession>A0A0G3I7G8</accession>
<feature type="region of interest" description="Disordered" evidence="1">
    <location>
        <begin position="1"/>
        <end position="31"/>
    </location>
</feature>
<evidence type="ECO:0000256" key="1">
    <source>
        <dbReference type="SAM" id="MobiDB-lite"/>
    </source>
</evidence>
<dbReference type="AlphaFoldDB" id="A0A0G3I7G8"/>